<dbReference type="Proteomes" id="UP000199409">
    <property type="component" value="Unassembled WGS sequence"/>
</dbReference>
<feature type="region of interest" description="Disordered" evidence="1">
    <location>
        <begin position="681"/>
        <end position="711"/>
    </location>
</feature>
<dbReference type="EMBL" id="FNQN01000008">
    <property type="protein sequence ID" value="SEA61578.1"/>
    <property type="molecule type" value="Genomic_DNA"/>
</dbReference>
<feature type="compositionally biased region" description="Gly residues" evidence="1">
    <location>
        <begin position="684"/>
        <end position="710"/>
    </location>
</feature>
<dbReference type="InterPro" id="IPR036709">
    <property type="entry name" value="Autotransporte_beta_dom_sf"/>
</dbReference>
<dbReference type="InterPro" id="IPR005546">
    <property type="entry name" value="Autotransporte_beta"/>
</dbReference>
<feature type="region of interest" description="Disordered" evidence="1">
    <location>
        <begin position="1567"/>
        <end position="1593"/>
    </location>
</feature>
<evidence type="ECO:0000256" key="1">
    <source>
        <dbReference type="SAM" id="MobiDB-lite"/>
    </source>
</evidence>
<feature type="compositionally biased region" description="Gly residues" evidence="1">
    <location>
        <begin position="633"/>
        <end position="656"/>
    </location>
</feature>
<gene>
    <name evidence="4" type="ORF">SAMN05660420_02623</name>
</gene>
<dbReference type="SUPFAM" id="SSF103515">
    <property type="entry name" value="Autotransporter"/>
    <property type="match status" value="1"/>
</dbReference>
<name>A0A1H4CMN4_9BACT</name>
<feature type="compositionally biased region" description="Gly residues" evidence="1">
    <location>
        <begin position="737"/>
        <end position="763"/>
    </location>
</feature>
<evidence type="ECO:0000313" key="4">
    <source>
        <dbReference type="EMBL" id="SEA61578.1"/>
    </source>
</evidence>
<keyword evidence="5" id="KW-1185">Reference proteome</keyword>
<feature type="compositionally biased region" description="Gly residues" evidence="1">
    <location>
        <begin position="800"/>
        <end position="813"/>
    </location>
</feature>
<organism evidence="4 5">
    <name type="scientific">Desulfuromusa kysingii</name>
    <dbReference type="NCBI Taxonomy" id="37625"/>
    <lineage>
        <taxon>Bacteria</taxon>
        <taxon>Pseudomonadati</taxon>
        <taxon>Thermodesulfobacteriota</taxon>
        <taxon>Desulfuromonadia</taxon>
        <taxon>Desulfuromonadales</taxon>
        <taxon>Geopsychrobacteraceae</taxon>
        <taxon>Desulfuromusa</taxon>
    </lineage>
</organism>
<evidence type="ECO:0000259" key="3">
    <source>
        <dbReference type="PROSITE" id="PS51208"/>
    </source>
</evidence>
<sequence length="4248" mass="400900">MVQEKSTYSYFVFRKYSFRWILLAVLLTCLPLFSFSAWADPPTPDSQVGDTVTDPDTGEDVIVTGLLQDAYSTYGVTTDTERRIYTTIEVDDIFPGDGDHNWTVTATTSDAISGYVTEISMQRQELDDDGNPVTDDDENPVYEEQTLTVAVDYDVSNPVDENGDPIDPSGSPGEAEFDIEPPPPATGDSDNIIYKVRKGSSGDDGRDGYGVQTCIPSTDICTTIAYSPHPGEDGSTGPKRTVDAPQSYGLITTVGDRPGITAISIGGDGGDGGDAYGNINAEHGGDAGDGGKVTVTMDTEVNTSGGEGHGIFAQSRAGVAGDGGSGYIWSYGGDSGDTAKGGTVQVTTGDHGFISTSGNGAHGIFAQSLGGASGSGGDSWGIVGEGGNALSAGHGGSVTVTHHGDILTQGRASYGIFAQSLGGTGGDGGDSGGIYALGGDASEGGNGRKVTVTLADASRVETEGTSSHAIVAQSIGGGGGSGGFGAGLFGLGASGSGGGNGGSVDVTFAAAAITTSGDKAHGLLAQSIGGGGGTGSFGAGAVAIGGSGSGGGDGGSVSVDSAATISIGGDHSRGVSAQSIGGGGGDGAGAGGLVAIGGSGSGGGDGGEVTVDNQGDITTRGYNSEAVLAQSIGGGGGSGAGSGGGVSLGGSGSGGGDGDEVEVSNSGELITWGTGSEGLFVQSVGGGGGDGSSSGGVVSLGGDGGSGGDGARVTVENSGDIRTHGDEAEGIFVQSVGGGGGSGSGSGGLVSLGGNGNDGGDGGSVRINNSGNITTGILSGSGKGSSGIFAQSVGGGGGSGAGSGGAVSLGGSSGHASDGDTVTVHNTGAVTTWVEHSTAVLAQSIGGGGGYGTSGGGGSGGIVSLGGDSGAGGNGGAVTVTQNNANLQTSGDYSKGIFAQSVGGGGGSGAGSGGAVSLGGSGGTGGEGGAVTVTETGGTIATAGQSADAIYAQSVGGGGGEGGGSGGAVSLGGSGGAGGSADAVTVTSSSSLYTFGDYSEGIFAQSVGGGGGSGAGSGGIISLGGSGDGGGAAGAVDVAHLGTIVTEGISAEGIYAQSVGGGGGDGAGSGGAISIGGSGSSAGHGEAVTVVQGDGSSSGSITTQGNYSEAIFAQSVGGGGGDGAGSGGVISLGGSGSGGATAGAVQVTNYDSLTTFGKKASGIFAQSVGGGGGNGAASGGLITFGGSGDGAGDSDSVTIENSGAISTSGALSNAIFAQSVGGGGGNGGTTGGVLFTVGGNGGSGGDAGAVEVSNSNNLRTVGNDADAVFAQSLGGGGGNAGSAASGSVMAGVAIGGAGGAGGAGDSVSVSVETHEVDGEEVFTSISTAGDRSRGIFAESVGGGGGNGGFAVQGSVGTFGSLSVAVGGSGGLGGDGSEVTVDAAAVIETAGEDADGFVAQSTGGGGGSGGFSVAGSIQFNPAGGGAVAIGVGGSGGSGGDADAVIANLTGQVTTLGDLSEGLLAQSVGGGGGNGGFDVSTAISGSGGGSGAITLGVGGSGGDGGDGGSVHSTVRGDIMTSGDKADALVAQSVGGGGGNGGFNVSSSISVGIGGSGAVNVGIGGSGGGGGGGSTVDLDAQGHLETQGDDSGGLLAQSVGGGGGNGAFNVSSTINASGVAGGAIGIGVGGSGDIGGDGDDVHGNFGGSINTLGENSAGAVIQSIGGGGGDGGFNVSGTLAVAGGANGALALGVGGAGAGGGNSGAVMATLTADVSTSGNKSEGIIVQSVAGGGGHGGFNVTGTIAGATAANGGVAVGVGGAGGAGGDAGTVTVGVSGEISTTGDKSTAITAQSAGGGGGHGGFDIDGTISLSGGATGAVSVGVGGSGGDGGDGESVNAIVNTTIQTAGEESAGVVAQSVGGGGGTGSFNISGAVGLSTEGSGSVSVGVGGSGGGGGDGRQVSLSVNDSSITTSEKKSSAIVAQSVGGGGGDGGINITGAVTLTKDAGGVIGVGIGGSGGDGGDGSTVVATTSGIVATDGDESTGIRAQSIGGGGGNGGVNISGDLSGTLGGVSASVGVGVGGFSGGGGTAESVVLSSLSSVRTDGANAHGVVAQSVGGGGGNGGVNVSGGVSFASTGSSFGVTAGVGGFGGNGGDAGDVTAAVSGNVVATGLGFEGEKEDADSGSSYWAMEDGSYGIIAQSLGGGGGNGAVNISGGITTSAAETGASAGLTLGVGGFGGDGGSSAAVTLDVDNQVTRAIGDDRSAILAQSLGGGGGNGGVNVSGGISTDGALTVGVGGFGSDGGWSEDVFLQALADIVETTGARSAGVVAQSIGGGGGNGGVNVSGSVILSKKNTLPSVTIGVGGFAGDGAASGDVEVEHEGEISTAGEWSHGLLAQSIAGGGGNGGFNFSGSVNVSAVATHGGAVATIGVGGSGGSGNDAGDVTLTSRGDIVTFGNEARGVFAQSVGGGGGMGGTNLDLNLNMTAFGSGTPIMVGVGGSGGSAGNGGDVTVDRGTVDSFSGMIQTDGSGAVGLEASSIGGGGGDAGMNLMLAVSNETSQSDSYALEVGIGGGGGESGDGGQTTVANFGDINTAGAQSHGLLAQSIGGGGGNANLNVGFGWLPSNKIAKLTVGGATGDGGEGGDVSVLHSGDIFSDGENAAAIIAQSIGGGGGNAGLDTIFNKGSGGGVAVSLGRVGGTGGAGGDVDLSSLGALTTTGSNGYGVLAQSIGGGGGNSSAVGGGVTSSSFNSSEQGASVSVGLTGGEGGEGGDVTLRAEGVVTTAGEKAHGLFVQSVGGGGGNGGNANTAGITAPAASVSVGGEGGTGGTGGTVFLDNSAVVETTGEKAVALFAQSVGGGGGTGGAAYSGGFVTSGAGAQVTVGGSGGNGVDGGQVSVDNSGILLTSGERSHGVLAQSIGGGGGDGGLVVNGLLNTNDEDTARLFVSVGGDGGSGGIGKQVEVVNDGAISTTGVEAIGLFAQSIGGGGGTGSAVITGSFSKSGGGTTLGLGLGGSGGSGASGGDVTIKNLIQGNQPYSGTIETSGDGAHGIMALSIGGGGGTGSTVFTGTAATESNSSSSAVALSIGGNGGDGGRAGVVTVENAGRVVTYGDEAHGIVAESIGGGGGNGGMSIAGNLLIGKLENSGINSAVSIGGTGGDGNIGNNVLVDNDGAIETFGDKSYGILAQSIGGGGGNGGVAVAASIDPSITTGFASQSTLLSIGIGGSAGNGALGGDVSVNHSGSIVTNGADTYGIFAQSVGGGGGTSALSFSSPFWMAIDGLSTLLGAKEGSAGIGGDVTVNSTGTIMTNGANSSAVFTQAISSGGGEINMFLDLSQDASSLDQEIVDIDEVTSATEDLVHVLKQTVGLGGEGNRDNAGGTVESSHVGDILATGDYSAGLEVQSIGGGGGTAVSEVVLRPEDEIELELTLGATGSTNVGGGDINVDRAGQVITRGEQGKGVSVQSIGGGGGSLNQLLVRSTEGELTAAATASGQIGADGGIDHHGGEVTLEMSGDLSTEGERAQGIFVQSIGGGGGELRLTGFDDVALQLGGTGGATGDGGSIALRNTGLVATEGELSHGIFLQSIGGGGGAVFTDLDGVAADVILNSDSQGDGGNIRLTQTGDIQTLGDRAYGVWIQSLGGGGGAVDTRFSGSSGGSGSGGNIGVTVNGDIISFGADATAVFVQSDGGEGADNGDIDVVLNSDFVTGGSGDSNGVQIDGGANNRLINHATLMTLDGIAGQALLGGDGGEQVENYGTVIGNIDLGDGKNSFFNDEDSLLLTGSIALLGRGNLLTNAGQLSPGDLYNLQTTTLNGDFLQTETGVFLVDLDFNGNHADQIYAAGQAQVSGRIVLNTLHPEDLLPGKEDVVMVHGGLEASDDDTELLVDPSAVVDYQLHLINEQDLAVALEIDFSPDELVGNLVSIGEYFNRIQRAGGSAAMDPIVADIFTLADATALAETYSYMNPDSYDYFTGVGLDVTRQFNSIVLQRQQIRHLAKNFATDVQESMSSRRTGERIHLAYNGSDAELYRLLYRDEHKHIDSGLWLNYSDRRSHQDAGSNYAGYEQKTHVMTMGYDKMINSQTLAGFSLGYSRTDLNVDDHSQDGEIENYQTAMYVSHDVAPYYVDGIFSYARQDYDNSRLTRVMGEYRFATSEHEGDVWSLYGGVGRNFKFKNWLLQPNLALNYVYLNEDAFTETGADALSLRVEKRSTNSLTADLGVKLSGMFTMTSGIIAPEFSVVFNHDFAIDDRTVTAGFVGYPNGAFTVLGREVEEDGVKLGFGVNYMSKYGIDAVFKYQREMRPGMRASEIMGEIQIKF</sequence>
<feature type="signal peptide" evidence="2">
    <location>
        <begin position="1"/>
        <end position="39"/>
    </location>
</feature>
<dbReference type="SMART" id="SM00869">
    <property type="entry name" value="Autotransporter"/>
    <property type="match status" value="1"/>
</dbReference>
<dbReference type="STRING" id="37625.SAMN05660420_02623"/>
<feature type="region of interest" description="Disordered" evidence="1">
    <location>
        <begin position="155"/>
        <end position="191"/>
    </location>
</feature>
<proteinExistence type="predicted"/>
<dbReference type="OrthoDB" id="5318987at2"/>
<dbReference type="RefSeq" id="WP_092349423.1">
    <property type="nucleotide sequence ID" value="NZ_FNQN01000008.1"/>
</dbReference>
<evidence type="ECO:0000256" key="2">
    <source>
        <dbReference type="SAM" id="SignalP"/>
    </source>
</evidence>
<feature type="region of interest" description="Disordered" evidence="1">
    <location>
        <begin position="633"/>
        <end position="663"/>
    </location>
</feature>
<evidence type="ECO:0000313" key="5">
    <source>
        <dbReference type="Proteomes" id="UP000199409"/>
    </source>
</evidence>
<keyword evidence="2" id="KW-0732">Signal</keyword>
<feature type="region of interest" description="Disordered" evidence="1">
    <location>
        <begin position="800"/>
        <end position="819"/>
    </location>
</feature>
<feature type="chain" id="PRO_5011450803" description="Autotransporter domain-containing protein" evidence="2">
    <location>
        <begin position="40"/>
        <end position="4248"/>
    </location>
</feature>
<accession>A0A1H4CMN4</accession>
<feature type="region of interest" description="Disordered" evidence="1">
    <location>
        <begin position="737"/>
        <end position="764"/>
    </location>
</feature>
<dbReference type="PROSITE" id="PS51208">
    <property type="entry name" value="AUTOTRANSPORTER"/>
    <property type="match status" value="1"/>
</dbReference>
<protein>
    <recommendedName>
        <fullName evidence="3">Autotransporter domain-containing protein</fullName>
    </recommendedName>
</protein>
<reference evidence="4 5" key="1">
    <citation type="submission" date="2016-10" db="EMBL/GenBank/DDBJ databases">
        <authorList>
            <person name="de Groot N.N."/>
        </authorList>
    </citation>
    <scope>NUCLEOTIDE SEQUENCE [LARGE SCALE GENOMIC DNA]</scope>
    <source>
        <strain evidence="4 5">DSM 7343</strain>
    </source>
</reference>
<feature type="domain" description="Autotransporter" evidence="3">
    <location>
        <begin position="3969"/>
        <end position="4248"/>
    </location>
</feature>